<keyword evidence="2" id="KW-1185">Reference proteome</keyword>
<accession>D0NLE9</accession>
<dbReference type="OrthoDB" id="102509at2759"/>
<name>D0NLE9_PHYIT</name>
<dbReference type="VEuPathDB" id="FungiDB:PITG_13191"/>
<evidence type="ECO:0000313" key="1">
    <source>
        <dbReference type="EMBL" id="EEY60496.1"/>
    </source>
</evidence>
<evidence type="ECO:0000313" key="2">
    <source>
        <dbReference type="Proteomes" id="UP000006643"/>
    </source>
</evidence>
<dbReference type="InParanoid" id="D0NLE9"/>
<dbReference type="KEGG" id="pif:PITG_13191"/>
<gene>
    <name evidence="1" type="ORF">PITG_13191</name>
</gene>
<organism evidence="1 2">
    <name type="scientific">Phytophthora infestans (strain T30-4)</name>
    <name type="common">Potato late blight agent</name>
    <dbReference type="NCBI Taxonomy" id="403677"/>
    <lineage>
        <taxon>Eukaryota</taxon>
        <taxon>Sar</taxon>
        <taxon>Stramenopiles</taxon>
        <taxon>Oomycota</taxon>
        <taxon>Peronosporomycetes</taxon>
        <taxon>Peronosporales</taxon>
        <taxon>Peronosporaceae</taxon>
        <taxon>Phytophthora</taxon>
    </lineage>
</organism>
<dbReference type="EMBL" id="DS028145">
    <property type="protein sequence ID" value="EEY60496.1"/>
    <property type="molecule type" value="Genomic_DNA"/>
</dbReference>
<dbReference type="HOGENOM" id="CLU_148998_0_0_1"/>
<proteinExistence type="predicted"/>
<protein>
    <submittedName>
        <fullName evidence="1">Uncharacterized protein</fullName>
    </submittedName>
</protein>
<dbReference type="RefSeq" id="XP_002899869.1">
    <property type="nucleotide sequence ID" value="XM_002899823.1"/>
</dbReference>
<dbReference type="AlphaFoldDB" id="D0NLE9"/>
<dbReference type="GeneID" id="9462392"/>
<reference evidence="2" key="1">
    <citation type="journal article" date="2009" name="Nature">
        <title>Genome sequence and analysis of the Irish potato famine pathogen Phytophthora infestans.</title>
        <authorList>
            <consortium name="The Broad Institute Genome Sequencing Platform"/>
            <person name="Haas B.J."/>
            <person name="Kamoun S."/>
            <person name="Zody M.C."/>
            <person name="Jiang R.H."/>
            <person name="Handsaker R.E."/>
            <person name="Cano L.M."/>
            <person name="Grabherr M."/>
            <person name="Kodira C.D."/>
            <person name="Raffaele S."/>
            <person name="Torto-Alalibo T."/>
            <person name="Bozkurt T.O."/>
            <person name="Ah-Fong A.M."/>
            <person name="Alvarado L."/>
            <person name="Anderson V.L."/>
            <person name="Armstrong M.R."/>
            <person name="Avrova A."/>
            <person name="Baxter L."/>
            <person name="Beynon J."/>
            <person name="Boevink P.C."/>
            <person name="Bollmann S.R."/>
            <person name="Bos J.I."/>
            <person name="Bulone V."/>
            <person name="Cai G."/>
            <person name="Cakir C."/>
            <person name="Carrington J.C."/>
            <person name="Chawner M."/>
            <person name="Conti L."/>
            <person name="Costanzo S."/>
            <person name="Ewan R."/>
            <person name="Fahlgren N."/>
            <person name="Fischbach M.A."/>
            <person name="Fugelstad J."/>
            <person name="Gilroy E.M."/>
            <person name="Gnerre S."/>
            <person name="Green P.J."/>
            <person name="Grenville-Briggs L.J."/>
            <person name="Griffith J."/>
            <person name="Grunwald N.J."/>
            <person name="Horn K."/>
            <person name="Horner N.R."/>
            <person name="Hu C.H."/>
            <person name="Huitema E."/>
            <person name="Jeong D.H."/>
            <person name="Jones A.M."/>
            <person name="Jones J.D."/>
            <person name="Jones R.W."/>
            <person name="Karlsson E.K."/>
            <person name="Kunjeti S.G."/>
            <person name="Lamour K."/>
            <person name="Liu Z."/>
            <person name="Ma L."/>
            <person name="Maclean D."/>
            <person name="Chibucos M.C."/>
            <person name="McDonald H."/>
            <person name="McWalters J."/>
            <person name="Meijer H.J."/>
            <person name="Morgan W."/>
            <person name="Morris P.F."/>
            <person name="Munro C.A."/>
            <person name="O'Neill K."/>
            <person name="Ospina-Giraldo M."/>
            <person name="Pinzon A."/>
            <person name="Pritchard L."/>
            <person name="Ramsahoye B."/>
            <person name="Ren Q."/>
            <person name="Restrepo S."/>
            <person name="Roy S."/>
            <person name="Sadanandom A."/>
            <person name="Savidor A."/>
            <person name="Schornack S."/>
            <person name="Schwartz D.C."/>
            <person name="Schumann U.D."/>
            <person name="Schwessinger B."/>
            <person name="Seyer L."/>
            <person name="Sharpe T."/>
            <person name="Silvar C."/>
            <person name="Song J."/>
            <person name="Studholme D.J."/>
            <person name="Sykes S."/>
            <person name="Thines M."/>
            <person name="van de Vondervoort P.J."/>
            <person name="Phuntumart V."/>
            <person name="Wawra S."/>
            <person name="Weide R."/>
            <person name="Win J."/>
            <person name="Young C."/>
            <person name="Zhou S."/>
            <person name="Fry W."/>
            <person name="Meyers B.C."/>
            <person name="van West P."/>
            <person name="Ristaino J."/>
            <person name="Govers F."/>
            <person name="Birch P.R."/>
            <person name="Whisson S.C."/>
            <person name="Judelson H.S."/>
            <person name="Nusbaum C."/>
        </authorList>
    </citation>
    <scope>NUCLEOTIDE SEQUENCE [LARGE SCALE GENOMIC DNA]</scope>
    <source>
        <strain evidence="2">T30-4</strain>
    </source>
</reference>
<dbReference type="OMA" id="NEWHIRY"/>
<sequence>MNEWHIRYQPLIDGDDSDREEICLQPPAWYLPEDCGSSLFCCLRHSLASTVADYASVLTSYMQELGELEGLFDDNYVKTLDDECKVISTYTYTAADASRTVCIARLGSYFALKMDGMHV</sequence>
<dbReference type="Proteomes" id="UP000006643">
    <property type="component" value="Unassembled WGS sequence"/>
</dbReference>